<proteinExistence type="predicted"/>
<dbReference type="HOGENOM" id="CLU_069402_0_0_1"/>
<organism evidence="2 3">
    <name type="scientific">Kazachstania africana (strain ATCC 22294 / BCRC 22015 / CBS 2517 / CECT 1963 / NBRC 1671 / NRRL Y-8276)</name>
    <name type="common">Yeast</name>
    <name type="synonym">Kluyveromyces africanus</name>
    <dbReference type="NCBI Taxonomy" id="1071382"/>
    <lineage>
        <taxon>Eukaryota</taxon>
        <taxon>Fungi</taxon>
        <taxon>Dikarya</taxon>
        <taxon>Ascomycota</taxon>
        <taxon>Saccharomycotina</taxon>
        <taxon>Saccharomycetes</taxon>
        <taxon>Saccharomycetales</taxon>
        <taxon>Saccharomycetaceae</taxon>
        <taxon>Kazachstania</taxon>
    </lineage>
</organism>
<name>H2AY80_KAZAF</name>
<dbReference type="RefSeq" id="XP_003958465.1">
    <property type="nucleotide sequence ID" value="XM_003958416.1"/>
</dbReference>
<dbReference type="EMBL" id="HE650827">
    <property type="protein sequence ID" value="CCF59330.1"/>
    <property type="molecule type" value="Genomic_DNA"/>
</dbReference>
<dbReference type="InterPro" id="IPR053030">
    <property type="entry name" value="Ribosomal_biogenesis_FAF1-like"/>
</dbReference>
<dbReference type="Proteomes" id="UP000005220">
    <property type="component" value="Chromosome 7"/>
</dbReference>
<dbReference type="GO" id="GO:0005730">
    <property type="term" value="C:nucleolus"/>
    <property type="evidence" value="ECO:0007669"/>
    <property type="project" value="EnsemblFungi"/>
</dbReference>
<dbReference type="AlphaFoldDB" id="H2AY80"/>
<dbReference type="STRING" id="1071382.H2AY80"/>
<feature type="compositionally biased region" description="Basic and acidic residues" evidence="1">
    <location>
        <begin position="43"/>
        <end position="55"/>
    </location>
</feature>
<evidence type="ECO:0000313" key="2">
    <source>
        <dbReference type="EMBL" id="CCF59330.1"/>
    </source>
</evidence>
<dbReference type="eggNOG" id="ENOG502QVP1">
    <property type="taxonomic scope" value="Eukaryota"/>
</dbReference>
<feature type="compositionally biased region" description="Basic and acidic residues" evidence="1">
    <location>
        <begin position="133"/>
        <end position="144"/>
    </location>
</feature>
<feature type="region of interest" description="Disordered" evidence="1">
    <location>
        <begin position="132"/>
        <end position="153"/>
    </location>
</feature>
<evidence type="ECO:0000256" key="1">
    <source>
        <dbReference type="SAM" id="MobiDB-lite"/>
    </source>
</evidence>
<accession>H2AY80</accession>
<sequence length="351" mass="39608">MSTDEGYLNALELQRKAFESQFGSLESMGFEDKTKNVQNTSEQESHDASEGRDSSAADSNENDINSDAGDEHTGMSSAEEEEEEEEVKDKVKAHQPKVIKFSGPGDTYIEPSKKEQKMIRCGQTLGKIARRIARNEAKNKKNEKEDENEEAENLKNDVELQQFLKESHLLSAFSNGSRDDNASDAGISLDSIKDGADDSIVYQDDQIMGKARLRTLEMRLKNLSKANGHEKKINKLEKVPMNVRKGMVDKHVQRIKNFEQDAKDGGIILSKVKKGQFRKIESTYKKDIERRIGESVKSKDKKRNAKRERGLKINTIGRSTRNGLVISKDEIKRTSGSASDNIRKKGGKRRW</sequence>
<protein>
    <recommendedName>
        <fullName evidence="4">Protein FAF1</fullName>
    </recommendedName>
</protein>
<dbReference type="PANTHER" id="PTHR28096:SF1">
    <property type="entry name" value="PROTEIN FAF1"/>
    <property type="match status" value="1"/>
</dbReference>
<dbReference type="PANTHER" id="PTHR28096">
    <property type="entry name" value="PROTEIN FAF1"/>
    <property type="match status" value="1"/>
</dbReference>
<feature type="region of interest" description="Disordered" evidence="1">
    <location>
        <begin position="26"/>
        <end position="120"/>
    </location>
</feature>
<dbReference type="OrthoDB" id="5556956at2759"/>
<reference evidence="2 3" key="1">
    <citation type="journal article" date="2011" name="Proc. Natl. Acad. Sci. U.S.A.">
        <title>Evolutionary erosion of yeast sex chromosomes by mating-type switching accidents.</title>
        <authorList>
            <person name="Gordon J.L."/>
            <person name="Armisen D."/>
            <person name="Proux-Wera E."/>
            <person name="Oheigeartaigh S.S."/>
            <person name="Byrne K.P."/>
            <person name="Wolfe K.H."/>
        </authorList>
    </citation>
    <scope>NUCLEOTIDE SEQUENCE [LARGE SCALE GENOMIC DNA]</scope>
    <source>
        <strain evidence="3">ATCC 22294 / BCRC 22015 / CBS 2517 / CECT 1963 / NBRC 1671 / NRRL Y-8276</strain>
    </source>
</reference>
<dbReference type="GO" id="GO:0000462">
    <property type="term" value="P:maturation of SSU-rRNA from tricistronic rRNA transcript (SSU-rRNA, 5.8S rRNA, LSU-rRNA)"/>
    <property type="evidence" value="ECO:0007669"/>
    <property type="project" value="EnsemblFungi"/>
</dbReference>
<dbReference type="FunCoup" id="H2AY80">
    <property type="interactions" value="271"/>
</dbReference>
<evidence type="ECO:0008006" key="4">
    <source>
        <dbReference type="Google" id="ProtNLM"/>
    </source>
</evidence>
<feature type="region of interest" description="Disordered" evidence="1">
    <location>
        <begin position="327"/>
        <end position="351"/>
    </location>
</feature>
<feature type="compositionally biased region" description="Polar residues" evidence="1">
    <location>
        <begin position="56"/>
        <end position="65"/>
    </location>
</feature>
<gene>
    <name evidence="2" type="primary">KAFR0G02980</name>
    <name evidence="2" type="ORF">KAFR_0G02980</name>
</gene>
<dbReference type="KEGG" id="kaf:KAFR_0G02980"/>
<evidence type="ECO:0000313" key="3">
    <source>
        <dbReference type="Proteomes" id="UP000005220"/>
    </source>
</evidence>
<dbReference type="InParanoid" id="H2AY80"/>
<dbReference type="GeneID" id="13887309"/>
<keyword evidence="3" id="KW-1185">Reference proteome</keyword>